<feature type="region of interest" description="Disordered" evidence="1">
    <location>
        <begin position="151"/>
        <end position="175"/>
    </location>
</feature>
<sequence>MEASPHFSTFVTAYTELTQFVAAATTASTACELFDYRVEFIAYAVPALVAVRDVEALSPQEEREHVAPIRQSLVSYLHDQFSDLRWVAANHVRESMLPQYERDVAELRLAVFAIVGGGGCWDAAATYARHLLSEFVHTWWPYVRDEPVKCGPQPGAGDPLKPAGETTGQVSAPPPSLRTQIELAVEQADLSNTEAKVVRYIAKQGGKAAINDVKTACDCDFLSAFKRAKEPMKKKGWLLRQRNSELRIESLQTQGQK</sequence>
<dbReference type="EMBL" id="JAXBLV010000001">
    <property type="protein sequence ID" value="MDY3557589.1"/>
    <property type="molecule type" value="Genomic_DNA"/>
</dbReference>
<evidence type="ECO:0000313" key="2">
    <source>
        <dbReference type="EMBL" id="MDY3557589.1"/>
    </source>
</evidence>
<organism evidence="2 3">
    <name type="scientific">Gemmata algarum</name>
    <dbReference type="NCBI Taxonomy" id="2975278"/>
    <lineage>
        <taxon>Bacteria</taxon>
        <taxon>Pseudomonadati</taxon>
        <taxon>Planctomycetota</taxon>
        <taxon>Planctomycetia</taxon>
        <taxon>Gemmatales</taxon>
        <taxon>Gemmataceae</taxon>
        <taxon>Gemmata</taxon>
    </lineage>
</organism>
<dbReference type="RefSeq" id="WP_320684642.1">
    <property type="nucleotide sequence ID" value="NZ_JAXBLV010000001.1"/>
</dbReference>
<comment type="caution">
    <text evidence="2">The sequence shown here is derived from an EMBL/GenBank/DDBJ whole genome shotgun (WGS) entry which is preliminary data.</text>
</comment>
<evidence type="ECO:0000313" key="3">
    <source>
        <dbReference type="Proteomes" id="UP001272242"/>
    </source>
</evidence>
<gene>
    <name evidence="2" type="ORF">R5W23_000116</name>
</gene>
<protein>
    <submittedName>
        <fullName evidence="2">Uncharacterized protein</fullName>
    </submittedName>
</protein>
<evidence type="ECO:0000256" key="1">
    <source>
        <dbReference type="SAM" id="MobiDB-lite"/>
    </source>
</evidence>
<reference evidence="3" key="1">
    <citation type="journal article" date="2023" name="Mar. Drugs">
        <title>Gemmata algarum, a Novel Planctomycete Isolated from an Algal Mat, Displays Antimicrobial Activity.</title>
        <authorList>
            <person name="Kumar G."/>
            <person name="Kallscheuer N."/>
            <person name="Kashif M."/>
            <person name="Ahamad S."/>
            <person name="Jagadeeshwari U."/>
            <person name="Pannikurungottu S."/>
            <person name="Haufschild T."/>
            <person name="Kabuu M."/>
            <person name="Sasikala C."/>
            <person name="Jogler C."/>
            <person name="Ramana C."/>
        </authorList>
    </citation>
    <scope>NUCLEOTIDE SEQUENCE [LARGE SCALE GENOMIC DNA]</scope>
    <source>
        <strain evidence="3">JC673</strain>
    </source>
</reference>
<accession>A0ABU5EQP9</accession>
<proteinExistence type="predicted"/>
<dbReference type="Proteomes" id="UP001272242">
    <property type="component" value="Unassembled WGS sequence"/>
</dbReference>
<name>A0ABU5EQP9_9BACT</name>
<keyword evidence="3" id="KW-1185">Reference proteome</keyword>